<proteinExistence type="predicted"/>
<sequence>MDPELKARIDKLCAIDLEEKSNDLLQDSPLWIRVQKNFEKMLQELPQIDSMIQLNDLNSTIDLTADMSVSFLNESRRSLNIAKTNKYLSVDTRNENFNSLLENDYQEKKFDAKILARFFEIHRQNYYDKFSQKLQRKINRLDYYLDSLDSMKIEKNSLP</sequence>
<dbReference type="EMBL" id="WVUK01000059">
    <property type="protein sequence ID" value="KAF7491444.1"/>
    <property type="molecule type" value="Genomic_DNA"/>
</dbReference>
<accession>A0A834VDT9</accession>
<reference evidence="3" key="1">
    <citation type="journal article" date="2020" name="PLoS Negl. Trop. Dis.">
        <title>High-quality nuclear genome for Sarcoptes scabiei-A critical resource for a neglected parasite.</title>
        <authorList>
            <person name="Korhonen P.K."/>
            <person name="Gasser R.B."/>
            <person name="Ma G."/>
            <person name="Wang T."/>
            <person name="Stroehlein A.J."/>
            <person name="Young N.D."/>
            <person name="Ang C.S."/>
            <person name="Fernando D.D."/>
            <person name="Lu H.C."/>
            <person name="Taylor S."/>
            <person name="Reynolds S.L."/>
            <person name="Mofiz E."/>
            <person name="Najaraj S.H."/>
            <person name="Gowda H."/>
            <person name="Madugundu A."/>
            <person name="Renuse S."/>
            <person name="Holt D."/>
            <person name="Pandey A."/>
            <person name="Papenfuss A.T."/>
            <person name="Fischer K."/>
        </authorList>
    </citation>
    <scope>NUCLEOTIDE SEQUENCE [LARGE SCALE GENOMIC DNA]</scope>
</reference>
<evidence type="ECO:0000313" key="2">
    <source>
        <dbReference type="EnsemblMetazoa" id="KAF7491444.1"/>
    </source>
</evidence>
<dbReference type="EnsemblMetazoa" id="SSS_6368s_mrna">
    <property type="protein sequence ID" value="KAF7491444.1"/>
    <property type="gene ID" value="SSS_6368"/>
</dbReference>
<dbReference type="Proteomes" id="UP000070412">
    <property type="component" value="Unassembled WGS sequence"/>
</dbReference>
<dbReference type="AlphaFoldDB" id="A0A834VDT9"/>
<organism evidence="1">
    <name type="scientific">Sarcoptes scabiei</name>
    <name type="common">Itch mite</name>
    <name type="synonym">Acarus scabiei</name>
    <dbReference type="NCBI Taxonomy" id="52283"/>
    <lineage>
        <taxon>Eukaryota</taxon>
        <taxon>Metazoa</taxon>
        <taxon>Ecdysozoa</taxon>
        <taxon>Arthropoda</taxon>
        <taxon>Chelicerata</taxon>
        <taxon>Arachnida</taxon>
        <taxon>Acari</taxon>
        <taxon>Acariformes</taxon>
        <taxon>Sarcoptiformes</taxon>
        <taxon>Astigmata</taxon>
        <taxon>Psoroptidia</taxon>
        <taxon>Sarcoptoidea</taxon>
        <taxon>Sarcoptidae</taxon>
        <taxon>Sarcoptinae</taxon>
        <taxon>Sarcoptes</taxon>
    </lineage>
</organism>
<evidence type="ECO:0000313" key="1">
    <source>
        <dbReference type="EMBL" id="KAF7491444.1"/>
    </source>
</evidence>
<gene>
    <name evidence="1" type="ORF">SSS_6368</name>
</gene>
<evidence type="ECO:0000313" key="3">
    <source>
        <dbReference type="Proteomes" id="UP000070412"/>
    </source>
</evidence>
<name>A0A834VDT9_SARSC</name>
<protein>
    <submittedName>
        <fullName evidence="1 2">Uncharacterized protein</fullName>
    </submittedName>
</protein>
<reference evidence="1" key="2">
    <citation type="submission" date="2020-01" db="EMBL/GenBank/DDBJ databases">
        <authorList>
            <person name="Korhonen P.K.K."/>
            <person name="Guangxu M.G."/>
            <person name="Wang T.W."/>
            <person name="Stroehlein A.J.S."/>
            <person name="Young N.D."/>
            <person name="Ang C.-S.A."/>
            <person name="Fernando D.W.F."/>
            <person name="Lu H.L."/>
            <person name="Taylor S.T."/>
            <person name="Ehtesham M.E.M."/>
            <person name="Najaraj S.H.N."/>
            <person name="Harsha G.H.G."/>
            <person name="Madugundu A.M."/>
            <person name="Renuse S.R."/>
            <person name="Holt D.H."/>
            <person name="Pandey A.P."/>
            <person name="Papenfuss A.P."/>
            <person name="Gasser R.B.G."/>
            <person name="Fischer K.F."/>
        </authorList>
    </citation>
    <scope>NUCLEOTIDE SEQUENCE</scope>
    <source>
        <strain evidence="1">SSS_KF_BRIS2020</strain>
    </source>
</reference>
<keyword evidence="3" id="KW-1185">Reference proteome</keyword>
<reference evidence="2" key="3">
    <citation type="submission" date="2022-06" db="UniProtKB">
        <authorList>
            <consortium name="EnsemblMetazoa"/>
        </authorList>
    </citation>
    <scope>IDENTIFICATION</scope>
</reference>